<evidence type="ECO:0000256" key="3">
    <source>
        <dbReference type="ARBA" id="ARBA00023163"/>
    </source>
</evidence>
<sequence length="357" mass="40041">MPSTDTIATWAQVIARTLEAQGIDAAPLLSEAGISRCHLHDPDQRIALPAMSAFWRAARRISADECFGLQVAQHSYPTDFHGLFFAAQSSSTVIEALQRGVRYAPVITTSAAMSLVRGPHTTRMVYGVADGAEVEQIATEASIACAVRFTRQTWVDLPIVHGVRLARPAPQDPLRWTRLLGCPIRFDAGENAIEYSNRWLDAPLTTANHAVAQGLDGVLNDYLERQRRLNLPERVRAAIIRYLPLGEVQQSRVADELGMSVRNLHRHLLKHDSSFKALLDDCRRQLAFSYLRQTDCSINEICYRLGFNEPSSFNRAFRRWTGESPGKWRRDDVPLQPQRYVPRPTVFAAERALSIAV</sequence>
<dbReference type="SMART" id="SM00342">
    <property type="entry name" value="HTH_ARAC"/>
    <property type="match status" value="1"/>
</dbReference>
<dbReference type="PANTHER" id="PTHR47894:SF1">
    <property type="entry name" value="HTH-TYPE TRANSCRIPTIONAL REGULATOR VQSM"/>
    <property type="match status" value="1"/>
</dbReference>
<keyword evidence="6" id="KW-1185">Reference proteome</keyword>
<dbReference type="PROSITE" id="PS01124">
    <property type="entry name" value="HTH_ARAC_FAMILY_2"/>
    <property type="match status" value="1"/>
</dbReference>
<dbReference type="InterPro" id="IPR009057">
    <property type="entry name" value="Homeodomain-like_sf"/>
</dbReference>
<comment type="caution">
    <text evidence="5">The sequence shown here is derived from an EMBL/GenBank/DDBJ whole genome shotgun (WGS) entry which is preliminary data.</text>
</comment>
<dbReference type="Pfam" id="PF12833">
    <property type="entry name" value="HTH_18"/>
    <property type="match status" value="1"/>
</dbReference>
<organism evidence="5 6">
    <name type="scientific">Pseudomonas rustica</name>
    <dbReference type="NCBI Taxonomy" id="2827099"/>
    <lineage>
        <taxon>Bacteria</taxon>
        <taxon>Pseudomonadati</taxon>
        <taxon>Pseudomonadota</taxon>
        <taxon>Gammaproteobacteria</taxon>
        <taxon>Pseudomonadales</taxon>
        <taxon>Pseudomonadaceae</taxon>
        <taxon>Pseudomonas</taxon>
    </lineage>
</organism>
<proteinExistence type="predicted"/>
<evidence type="ECO:0000256" key="1">
    <source>
        <dbReference type="ARBA" id="ARBA00023015"/>
    </source>
</evidence>
<dbReference type="EMBL" id="JAGYHF010000013">
    <property type="protein sequence ID" value="MBS4081160.1"/>
    <property type="molecule type" value="Genomic_DNA"/>
</dbReference>
<feature type="domain" description="HTH araC/xylS-type" evidence="4">
    <location>
        <begin position="233"/>
        <end position="331"/>
    </location>
</feature>
<keyword evidence="3" id="KW-0804">Transcription</keyword>
<name>A0ABS5N3K5_9PSED</name>
<evidence type="ECO:0000256" key="2">
    <source>
        <dbReference type="ARBA" id="ARBA00023125"/>
    </source>
</evidence>
<dbReference type="Gene3D" id="1.10.10.60">
    <property type="entry name" value="Homeodomain-like"/>
    <property type="match status" value="1"/>
</dbReference>
<accession>A0ABS5N3K5</accession>
<dbReference type="Proteomes" id="UP000676035">
    <property type="component" value="Unassembled WGS sequence"/>
</dbReference>
<evidence type="ECO:0000313" key="6">
    <source>
        <dbReference type="Proteomes" id="UP000676035"/>
    </source>
</evidence>
<dbReference type="InterPro" id="IPR032687">
    <property type="entry name" value="AraC-type_N"/>
</dbReference>
<dbReference type="Pfam" id="PF12625">
    <property type="entry name" value="Arabinose_bd"/>
    <property type="match status" value="1"/>
</dbReference>
<reference evidence="5 6" key="1">
    <citation type="submission" date="2021-04" db="EMBL/GenBank/DDBJ databases">
        <title>Pseudomonas rustica sp. nov. isolated from raw milk.</title>
        <authorList>
            <person name="Fiedler G."/>
            <person name="Gieschler S."/>
            <person name="Kabisch J."/>
            <person name="Grimmler C."/>
            <person name="Brinks E."/>
            <person name="Wagner N."/>
            <person name="Hetzer B."/>
            <person name="Franz C.M.A.P."/>
            <person name="Boehnlein C."/>
        </authorList>
    </citation>
    <scope>NUCLEOTIDE SEQUENCE [LARGE SCALE GENOMIC DNA]</scope>
    <source>
        <strain evidence="5 6">MBT-4</strain>
    </source>
</reference>
<dbReference type="RefSeq" id="WP_212546034.1">
    <property type="nucleotide sequence ID" value="NZ_JAGYHF010000013.1"/>
</dbReference>
<dbReference type="InterPro" id="IPR020449">
    <property type="entry name" value="Tscrpt_reg_AraC-type_HTH"/>
</dbReference>
<evidence type="ECO:0000313" key="5">
    <source>
        <dbReference type="EMBL" id="MBS4081160.1"/>
    </source>
</evidence>
<gene>
    <name evidence="5" type="ORF">KFS80_22985</name>
</gene>
<keyword evidence="1" id="KW-0805">Transcription regulation</keyword>
<dbReference type="SUPFAM" id="SSF46689">
    <property type="entry name" value="Homeodomain-like"/>
    <property type="match status" value="1"/>
</dbReference>
<dbReference type="PANTHER" id="PTHR47894">
    <property type="entry name" value="HTH-TYPE TRANSCRIPTIONAL REGULATOR GADX"/>
    <property type="match status" value="1"/>
</dbReference>
<keyword evidence="2" id="KW-0238">DNA-binding</keyword>
<evidence type="ECO:0000259" key="4">
    <source>
        <dbReference type="PROSITE" id="PS01124"/>
    </source>
</evidence>
<dbReference type="PRINTS" id="PR00032">
    <property type="entry name" value="HTHARAC"/>
</dbReference>
<dbReference type="InterPro" id="IPR018060">
    <property type="entry name" value="HTH_AraC"/>
</dbReference>
<protein>
    <submittedName>
        <fullName evidence="5">AraC family transcriptional regulator</fullName>
    </submittedName>
</protein>